<dbReference type="PATRIC" id="fig|1273541.4.peg.1229"/>
<dbReference type="Pfam" id="PF02675">
    <property type="entry name" value="AdoMet_dc"/>
    <property type="match status" value="1"/>
</dbReference>
<feature type="active site" description="Schiff-base intermediate with substrate; via pyruvic acid" evidence="8">
    <location>
        <position position="80"/>
    </location>
</feature>
<evidence type="ECO:0000256" key="6">
    <source>
        <dbReference type="ARBA" id="ARBA00023270"/>
    </source>
</evidence>
<comment type="function">
    <text evidence="8">Specifically catalyzes the decarboxylation of L-arginine to agmatine. Has no S-adenosylmethionine decarboxylase (AdoMetDC) activity.</text>
</comment>
<dbReference type="PANTHER" id="PTHR33866:SF2">
    <property type="entry name" value="S-ADENOSYLMETHIONINE DECARBOXYLASE PROENZYME"/>
    <property type="match status" value="1"/>
</dbReference>
<evidence type="ECO:0000256" key="3">
    <source>
        <dbReference type="ARBA" id="ARBA00023115"/>
    </source>
</evidence>
<dbReference type="HAMAP" id="MF_01298">
    <property type="entry name" value="ArgDC"/>
    <property type="match status" value="1"/>
</dbReference>
<dbReference type="GO" id="GO:0008295">
    <property type="term" value="P:spermidine biosynthetic process"/>
    <property type="evidence" value="ECO:0007669"/>
    <property type="project" value="InterPro"/>
</dbReference>
<evidence type="ECO:0000313" key="9">
    <source>
        <dbReference type="EMBL" id="ALL01194.1"/>
    </source>
</evidence>
<dbReference type="InterPro" id="IPR016067">
    <property type="entry name" value="S-AdoMet_deCO2ase_core"/>
</dbReference>
<dbReference type="Gene3D" id="3.60.90.10">
    <property type="entry name" value="S-adenosylmethionine decarboxylase"/>
    <property type="match status" value="1"/>
</dbReference>
<gene>
    <name evidence="10" type="ORF">Pdsh_02830</name>
    <name evidence="9" type="ORF">Pyrde_1146</name>
</gene>
<dbReference type="Proteomes" id="UP000196694">
    <property type="component" value="Unassembled WGS sequence"/>
</dbReference>
<dbReference type="KEGG" id="pdl:Pyrde_1146"/>
<dbReference type="InterPro" id="IPR027549">
    <property type="entry name" value="ArgDC"/>
</dbReference>
<keyword evidence="5 8" id="KW-0456">Lyase</keyword>
<dbReference type="Proteomes" id="UP000058613">
    <property type="component" value="Chromosome"/>
</dbReference>
<reference evidence="10 12" key="2">
    <citation type="submission" date="2017-05" db="EMBL/GenBank/DDBJ databases">
        <title>The draft genome of the hyperthermophilic archaeon 'Pyrodictium delaneyi strain Hulk', an iron and nitrate reducer, reveals the capacity for sulfate reduction.</title>
        <authorList>
            <person name="Demey L.M."/>
            <person name="Miller C."/>
            <person name="Manzella M."/>
            <person name="Reguera G."/>
            <person name="Kashefi K."/>
        </authorList>
    </citation>
    <scope>NUCLEOTIDE SEQUENCE [LARGE SCALE GENOMIC DNA]</scope>
    <source>
        <strain evidence="10 12">Hulk</strain>
    </source>
</reference>
<keyword evidence="3 8" id="KW-0620">Polyamine biosynthesis</keyword>
<feature type="modified residue" description="Pyruvic acid (Ser); by autocatalysis" evidence="8">
    <location>
        <position position="80"/>
    </location>
</feature>
<dbReference type="AlphaFoldDB" id="A0A0P0N3F9"/>
<keyword evidence="1 8" id="KW-0210">Decarboxylase</keyword>
<comment type="cofactor">
    <cofactor evidence="8">
        <name>pyruvate</name>
        <dbReference type="ChEBI" id="CHEBI:15361"/>
    </cofactor>
    <text evidence="8">Binds 1 pyruvoyl group covalently per subunit.</text>
</comment>
<feature type="active site" description="Proton acceptor; for processing activity" evidence="8">
    <location>
        <position position="85"/>
    </location>
</feature>
<proteinExistence type="inferred from homology"/>
<dbReference type="RefSeq" id="WP_055408996.1">
    <property type="nucleotide sequence ID" value="NZ_CP013011.1"/>
</dbReference>
<dbReference type="EMBL" id="NCQP01000001">
    <property type="protein sequence ID" value="OWJ55727.1"/>
    <property type="molecule type" value="Genomic_DNA"/>
</dbReference>
<organism evidence="9 11">
    <name type="scientific">Pyrodictium delaneyi</name>
    <dbReference type="NCBI Taxonomy" id="1273541"/>
    <lineage>
        <taxon>Archaea</taxon>
        <taxon>Thermoproteota</taxon>
        <taxon>Thermoprotei</taxon>
        <taxon>Desulfurococcales</taxon>
        <taxon>Pyrodictiaceae</taxon>
        <taxon>Pyrodictium</taxon>
    </lineage>
</organism>
<comment type="pathway">
    <text evidence="8">Amine and polyamine biosynthesis; agmatine biosynthesis; agmatine from L-arginine: step 1/1.</text>
</comment>
<protein>
    <recommendedName>
        <fullName evidence="8">Arginine decarboxylase proenzyme</fullName>
        <shortName evidence="8">ADC</shortName>
        <shortName evidence="8">ArgDC</shortName>
        <ecNumber evidence="8">4.1.1.19</ecNumber>
    </recommendedName>
    <alternativeName>
        <fullName evidence="8">Pyruvoyl-dependent arginine decarboxylase</fullName>
    </alternativeName>
    <component>
        <recommendedName>
            <fullName evidence="8">Arginine decarboxylase beta chain</fullName>
        </recommendedName>
    </component>
    <component>
        <recommendedName>
            <fullName evidence="8">Arginine decarboxylase alpha chain</fullName>
        </recommendedName>
    </component>
</protein>
<accession>A0A0P0N3F9</accession>
<comment type="subunit">
    <text evidence="8">Heterooctamer of four alpha and four beta chains arranged as a tetramer of alpha/beta heterodimers.</text>
</comment>
<comment type="PTM">
    <text evidence="8">Is synthesized initially as an inactive proenzyme. Formation of the active enzyme involves a self-maturation process in which the active site pyruvoyl group is generated from an internal serine residue via an autocatalytic post-translational modification. Two non-identical subunits are generated from the proenzyme in this reaction, and the pyruvate is formed at the N-terminus of the alpha chain, which is derived from the carboxyl end of the proenzyme. The post-translation cleavage follows an unusual pathway, termed non-hydrolytic serinolysis, in which the side chain hydroxyl group of the serine supplies its oxygen atom to form the C-terminus of the beta chain, while the remainder of the serine residue undergoes an oxidative deamination to produce ammonia and the pyruvoyl group blocking the N-terminus of the alpha chain.</text>
</comment>
<feature type="chain" id="PRO_5044508171" description="Arginine decarboxylase beta chain" evidence="8">
    <location>
        <begin position="1"/>
        <end position="79"/>
    </location>
</feature>
<evidence type="ECO:0000313" key="11">
    <source>
        <dbReference type="Proteomes" id="UP000058613"/>
    </source>
</evidence>
<evidence type="ECO:0000256" key="1">
    <source>
        <dbReference type="ARBA" id="ARBA00022793"/>
    </source>
</evidence>
<feature type="site" description="Cleavage (non-hydrolytic); by autolysis" evidence="8">
    <location>
        <begin position="79"/>
        <end position="80"/>
    </location>
</feature>
<keyword evidence="2 8" id="KW-0068">Autocatalytic cleavage</keyword>
<dbReference type="EC" id="4.1.1.19" evidence="8"/>
<evidence type="ECO:0000256" key="4">
    <source>
        <dbReference type="ARBA" id="ARBA00023145"/>
    </source>
</evidence>
<keyword evidence="6 8" id="KW-0704">Schiff base</keyword>
<evidence type="ECO:0000256" key="7">
    <source>
        <dbReference type="ARBA" id="ARBA00023317"/>
    </source>
</evidence>
<feature type="chain" id="PRO_5044508170" description="Arginine decarboxylase alpha chain" evidence="8">
    <location>
        <begin position="80"/>
        <end position="141"/>
    </location>
</feature>
<dbReference type="InterPro" id="IPR003826">
    <property type="entry name" value="AdoMetDC_fam_prok"/>
</dbReference>
<comment type="similarity">
    <text evidence="8">Belongs to the prokaryotic AdoMetDC family. Type 1 subfamily.</text>
</comment>
<dbReference type="SUPFAM" id="SSF56276">
    <property type="entry name" value="S-adenosylmethionine decarboxylase"/>
    <property type="match status" value="1"/>
</dbReference>
<evidence type="ECO:0000256" key="8">
    <source>
        <dbReference type="HAMAP-Rule" id="MF_01298"/>
    </source>
</evidence>
<evidence type="ECO:0000313" key="10">
    <source>
        <dbReference type="EMBL" id="OWJ55727.1"/>
    </source>
</evidence>
<dbReference type="NCBIfam" id="TIGR03330">
    <property type="entry name" value="SAM_DCase_Bsu"/>
    <property type="match status" value="1"/>
</dbReference>
<dbReference type="GeneID" id="26099481"/>
<dbReference type="STRING" id="1273541.Pyrde_1146"/>
<evidence type="ECO:0000256" key="5">
    <source>
        <dbReference type="ARBA" id="ARBA00023239"/>
    </source>
</evidence>
<feature type="active site" description="Proton donor; for catalytic activity" evidence="8">
    <location>
        <position position="100"/>
    </location>
</feature>
<name>A0A0P0N3F9_9CREN</name>
<sequence length="141" mass="16097">MEVVRRELQGHSVAEDFIVGKHVYGNLYGVDPERLWDEESLKKIVVEAAKVANMHLVELKSWKFTGYHGGVSIIALVLESHIAIHTWPDYGYATVDVYTCGAQSDPWKAFNYIITRLKPKYYIVHYADRSSIPGATENERK</sequence>
<keyword evidence="7 8" id="KW-0670">Pyruvate</keyword>
<dbReference type="UniPathway" id="UPA00186">
    <property type="reaction ID" value="UER00284"/>
</dbReference>
<keyword evidence="4 8" id="KW-0865">Zymogen</keyword>
<dbReference type="GO" id="GO:0004014">
    <property type="term" value="F:adenosylmethionine decarboxylase activity"/>
    <property type="evidence" value="ECO:0007669"/>
    <property type="project" value="InterPro"/>
</dbReference>
<dbReference type="GO" id="GO:0006527">
    <property type="term" value="P:L-arginine catabolic process"/>
    <property type="evidence" value="ECO:0007669"/>
    <property type="project" value="UniProtKB-UniRule"/>
</dbReference>
<dbReference type="GO" id="GO:0008792">
    <property type="term" value="F:arginine decarboxylase activity"/>
    <property type="evidence" value="ECO:0007669"/>
    <property type="project" value="UniProtKB-UniRule"/>
</dbReference>
<dbReference type="PANTHER" id="PTHR33866">
    <property type="entry name" value="S-ADENOSYLMETHIONINE DECARBOXYLASE PROENZYME"/>
    <property type="match status" value="1"/>
</dbReference>
<reference evidence="9 11" key="1">
    <citation type="submission" date="2015-10" db="EMBL/GenBank/DDBJ databases">
        <title>Complete genome sequence of hyperthermophilic archaeon Pyrodictium delaneyi Su06.</title>
        <authorList>
            <person name="Jung J.-H."/>
            <person name="Lin J."/>
            <person name="Holden J.F."/>
            <person name="Park C.-S."/>
        </authorList>
    </citation>
    <scope>NUCLEOTIDE SEQUENCE [LARGE SCALE GENOMIC DNA]</scope>
    <source>
        <strain evidence="9 11">Su06</strain>
    </source>
</reference>
<evidence type="ECO:0000313" key="12">
    <source>
        <dbReference type="Proteomes" id="UP000196694"/>
    </source>
</evidence>
<dbReference type="GO" id="GO:0005829">
    <property type="term" value="C:cytosol"/>
    <property type="evidence" value="ECO:0007669"/>
    <property type="project" value="TreeGrafter"/>
</dbReference>
<dbReference type="EMBL" id="CP013011">
    <property type="protein sequence ID" value="ALL01194.1"/>
    <property type="molecule type" value="Genomic_DNA"/>
</dbReference>
<dbReference type="HAMAP" id="MF_00464">
    <property type="entry name" value="AdoMetDC_1"/>
    <property type="match status" value="1"/>
</dbReference>
<dbReference type="OrthoDB" id="114016at2157"/>
<evidence type="ECO:0000256" key="2">
    <source>
        <dbReference type="ARBA" id="ARBA00022813"/>
    </source>
</evidence>
<dbReference type="InterPro" id="IPR017716">
    <property type="entry name" value="S-AdoMet_deCOase_pro-enz"/>
</dbReference>
<keyword evidence="12" id="KW-1185">Reference proteome</keyword>
<comment type="catalytic activity">
    <reaction evidence="8">
        <text>L-arginine + H(+) = agmatine + CO2</text>
        <dbReference type="Rhea" id="RHEA:17641"/>
        <dbReference type="ChEBI" id="CHEBI:15378"/>
        <dbReference type="ChEBI" id="CHEBI:16526"/>
        <dbReference type="ChEBI" id="CHEBI:32682"/>
        <dbReference type="ChEBI" id="CHEBI:58145"/>
        <dbReference type="EC" id="4.1.1.19"/>
    </reaction>
</comment>